<evidence type="ECO:0000313" key="1">
    <source>
        <dbReference type="EMBL" id="SLN66047.1"/>
    </source>
</evidence>
<dbReference type="AlphaFoldDB" id="A0A1Y5TKJ6"/>
<protein>
    <submittedName>
        <fullName evidence="1">Uncharacterized protein</fullName>
    </submittedName>
</protein>
<keyword evidence="2" id="KW-1185">Reference proteome</keyword>
<reference evidence="1 2" key="1">
    <citation type="submission" date="2017-03" db="EMBL/GenBank/DDBJ databases">
        <authorList>
            <person name="Afonso C.L."/>
            <person name="Miller P.J."/>
            <person name="Scott M.A."/>
            <person name="Spackman E."/>
            <person name="Goraichik I."/>
            <person name="Dimitrov K.M."/>
            <person name="Suarez D.L."/>
            <person name="Swayne D.E."/>
        </authorList>
    </citation>
    <scope>NUCLEOTIDE SEQUENCE [LARGE SCALE GENOMIC DNA]</scope>
    <source>
        <strain evidence="1 2">CECT 7023</strain>
    </source>
</reference>
<name>A0A1Y5TKJ6_9RHOB</name>
<dbReference type="RefSeq" id="WP_085879925.1">
    <property type="nucleotide sequence ID" value="NZ_FWFZ01000018.1"/>
</dbReference>
<gene>
    <name evidence="1" type="ORF">ROA7023_03122</name>
</gene>
<proteinExistence type="predicted"/>
<accession>A0A1Y5TKJ6</accession>
<evidence type="ECO:0000313" key="2">
    <source>
        <dbReference type="Proteomes" id="UP000193900"/>
    </source>
</evidence>
<dbReference type="OrthoDB" id="9155693at2"/>
<organism evidence="1 2">
    <name type="scientific">Roseisalinus antarcticus</name>
    <dbReference type="NCBI Taxonomy" id="254357"/>
    <lineage>
        <taxon>Bacteria</taxon>
        <taxon>Pseudomonadati</taxon>
        <taxon>Pseudomonadota</taxon>
        <taxon>Alphaproteobacteria</taxon>
        <taxon>Rhodobacterales</taxon>
        <taxon>Roseobacteraceae</taxon>
        <taxon>Roseisalinus</taxon>
    </lineage>
</organism>
<dbReference type="Pfam" id="PF19662">
    <property type="entry name" value="DUF6165"/>
    <property type="match status" value="1"/>
</dbReference>
<sequence>MDDILVPTSPGELVDKLTILRLKTENIADAAKLANVRREKDALDATARHHLPPSPELSALWEELFHINADLWRIEDDIRRREAAGDFGPAFVALARAVYVTNDRRADVKKRINLFLGSALVEEKSYADYQADPE</sequence>
<dbReference type="InterPro" id="IPR046163">
    <property type="entry name" value="DUF6165"/>
</dbReference>
<dbReference type="EMBL" id="FWFZ01000018">
    <property type="protein sequence ID" value="SLN66047.1"/>
    <property type="molecule type" value="Genomic_DNA"/>
</dbReference>
<dbReference type="Proteomes" id="UP000193900">
    <property type="component" value="Unassembled WGS sequence"/>
</dbReference>